<accession>A0A8J6HAU5</accession>
<feature type="compositionally biased region" description="Basic and acidic residues" evidence="1">
    <location>
        <begin position="425"/>
        <end position="447"/>
    </location>
</feature>
<evidence type="ECO:0000313" key="3">
    <source>
        <dbReference type="Proteomes" id="UP000719412"/>
    </source>
</evidence>
<reference evidence="2" key="1">
    <citation type="journal article" date="2020" name="J Insects Food Feed">
        <title>The yellow mealworm (Tenebrio molitor) genome: a resource for the emerging insects as food and feed industry.</title>
        <authorList>
            <person name="Eriksson T."/>
            <person name="Andere A."/>
            <person name="Kelstrup H."/>
            <person name="Emery V."/>
            <person name="Picard C."/>
        </authorList>
    </citation>
    <scope>NUCLEOTIDE SEQUENCE</scope>
    <source>
        <strain evidence="2">Stoneville</strain>
        <tissue evidence="2">Whole head</tissue>
    </source>
</reference>
<name>A0A8J6HAU5_TENMO</name>
<proteinExistence type="predicted"/>
<comment type="caution">
    <text evidence="2">The sequence shown here is derived from an EMBL/GenBank/DDBJ whole genome shotgun (WGS) entry which is preliminary data.</text>
</comment>
<dbReference type="EMBL" id="JABDTM020026931">
    <property type="protein sequence ID" value="KAH0811264.1"/>
    <property type="molecule type" value="Genomic_DNA"/>
</dbReference>
<reference evidence="2" key="2">
    <citation type="submission" date="2021-08" db="EMBL/GenBank/DDBJ databases">
        <authorList>
            <person name="Eriksson T."/>
        </authorList>
    </citation>
    <scope>NUCLEOTIDE SEQUENCE</scope>
    <source>
        <strain evidence="2">Stoneville</strain>
        <tissue evidence="2">Whole head</tissue>
    </source>
</reference>
<dbReference type="AlphaFoldDB" id="A0A8J6HAU5"/>
<evidence type="ECO:0000256" key="1">
    <source>
        <dbReference type="SAM" id="MobiDB-lite"/>
    </source>
</evidence>
<organism evidence="2 3">
    <name type="scientific">Tenebrio molitor</name>
    <name type="common">Yellow mealworm beetle</name>
    <dbReference type="NCBI Taxonomy" id="7067"/>
    <lineage>
        <taxon>Eukaryota</taxon>
        <taxon>Metazoa</taxon>
        <taxon>Ecdysozoa</taxon>
        <taxon>Arthropoda</taxon>
        <taxon>Hexapoda</taxon>
        <taxon>Insecta</taxon>
        <taxon>Pterygota</taxon>
        <taxon>Neoptera</taxon>
        <taxon>Endopterygota</taxon>
        <taxon>Coleoptera</taxon>
        <taxon>Polyphaga</taxon>
        <taxon>Cucujiformia</taxon>
        <taxon>Tenebrionidae</taxon>
        <taxon>Tenebrio</taxon>
    </lineage>
</organism>
<keyword evidence="3" id="KW-1185">Reference proteome</keyword>
<feature type="region of interest" description="Disordered" evidence="1">
    <location>
        <begin position="424"/>
        <end position="452"/>
    </location>
</feature>
<dbReference type="Proteomes" id="UP000719412">
    <property type="component" value="Unassembled WGS sequence"/>
</dbReference>
<evidence type="ECO:0000313" key="2">
    <source>
        <dbReference type="EMBL" id="KAH0811264.1"/>
    </source>
</evidence>
<feature type="region of interest" description="Disordered" evidence="1">
    <location>
        <begin position="530"/>
        <end position="554"/>
    </location>
</feature>
<gene>
    <name evidence="2" type="ORF">GEV33_011526</name>
</gene>
<protein>
    <submittedName>
        <fullName evidence="2">Uncharacterized protein</fullName>
    </submittedName>
</protein>
<sequence>MAYVIWRVVMKRYSRIRLGLHGGAAISSHSSATEENSSEAWIFPGSSLSSRSSSFLVHFHVNIRLFAHCRISIFAAVDNLPVDRRGGAPPSSTDFPTDDRSIFEIGKSPMLTCGTDTNVGTGPSALENVKMRFKPVVPIAYHYGTTTADWFRANPFKPTRVMKMIFTRPHAKEKVLARTVGGADSQDVTPPTLAHNVAAPAVVESAAALFRWRFHCSKLPAWCRTPRRMACSRCIEDASGRKSGTNFAGKLENAIEAMTSFSVNLQTILFTFERNRGLHTRRFPNSTQLGALHSQLEIISRRRWSALGVDFEVSGGPGPSRRTVWGSLLRPNLASTINAFVVTFYVRLRCLSSSRRVLSPGRIERQEIEFSEKVLSRRQISARDSGRRANESEVEKEVFLVVALTDSNRINVTPTGRHVLTYDEESWKPTPEEPKPEDISRANEARQSKAKRVKKYLKKCKNVLGRSTSSDVPAEEAPSTSSWYLEELINVSEINELEDVYEDAVQVGTVDSGAVYQVASVVDDVKKNESVGLADSSPPLTEEQGKVDGADGDEEGEKPQALMLSYVGQRPILEWTWLRFGIFLLNFLVGEAARTCRFVSLFLSGSVTEVATSERGQREILEIYDSSEEQESCLLSCIMAAVQEEASVVQWRWNNIYMYALIPVASNEPSAVCLLKTFSEFVFEVVVVRSHETGLYEINYGVRRRLSARLSSSRLIVHTPPGFDLSRYAIVGVKVHNARARTTPVWLPGSPRPTSDPAYRVTRANHAADETRTQIDFSLGFYRNVTGSASGRSIFARSRIFPCVAVFERCINHLPELKIAAGGEVDSSARSFLSRGEDFFRWMGRTRK</sequence>